<dbReference type="SMART" id="SM00822">
    <property type="entry name" value="PKS_KR"/>
    <property type="match status" value="1"/>
</dbReference>
<evidence type="ECO:0000256" key="1">
    <source>
        <dbReference type="ARBA" id="ARBA00006484"/>
    </source>
</evidence>
<gene>
    <name evidence="3" type="ORF">EDL96_07295</name>
</gene>
<dbReference type="InterPro" id="IPR020904">
    <property type="entry name" value="Sc_DH/Rdtase_CS"/>
</dbReference>
<protein>
    <submittedName>
        <fullName evidence="3">3-oxoacyl-ACP reductase</fullName>
    </submittedName>
</protein>
<reference evidence="3 4" key="1">
    <citation type="submission" date="2018-10" db="EMBL/GenBank/DDBJ databases">
        <title>Kocuria sp. M5W7-7, whole genome shotgun sequence.</title>
        <authorList>
            <person name="Tuo L."/>
        </authorList>
    </citation>
    <scope>NUCLEOTIDE SEQUENCE [LARGE SCALE GENOMIC DNA]</scope>
    <source>
        <strain evidence="3 4">M5W7-7</strain>
    </source>
</reference>
<dbReference type="InterPro" id="IPR057326">
    <property type="entry name" value="KR_dom"/>
</dbReference>
<name>A0A3N3ZQG6_9MICC</name>
<dbReference type="PANTHER" id="PTHR42760">
    <property type="entry name" value="SHORT-CHAIN DEHYDROGENASES/REDUCTASES FAMILY MEMBER"/>
    <property type="match status" value="1"/>
</dbReference>
<sequence>MGYAPATDDAYLSVVSQGPGRKIATSLGLPAPVALRRHDPDTPAVPGPVLVLGAGSGTTTTPGSDPDADALAQHLLTRGFEVHRHGDGLRRVGAVVLCLTGLTELGGLSAPALELGGLLRSLAPGGRVITISRPADGVAAGGAASLPTAADDPAAGTAAGGAPFDVVDRNAARQGVVGFLRSVAQEMRGGATANGILVADGVAATAPSVLGGLDFLLSGRSAFVDGQFLVVGSDAGPEGLATAPQGETPLDQRVVVVTGAARGIGEQIARLLHAQGARVVPVDVPAAGQPLSELANQLGTASLPLDVTAPDAGTRILEHCKTRYGRIDGIVHNAGITRDKMLANMDESRFASVLAVNTEAPLRITRQLLADPAADGLRVVGLASTSGIAGNRGQTNYAASKAGIVGMVAALAPVLAERGGTANAVAPGFIETEMTAKIPMARRQVARRLNSLQQGGLPLDVAEAIAFLLSDAAAGISGQTLRVCGQNLVGA</sequence>
<dbReference type="GO" id="GO:0016616">
    <property type="term" value="F:oxidoreductase activity, acting on the CH-OH group of donors, NAD or NADP as acceptor"/>
    <property type="evidence" value="ECO:0007669"/>
    <property type="project" value="TreeGrafter"/>
</dbReference>
<dbReference type="OrthoDB" id="9804774at2"/>
<dbReference type="PANTHER" id="PTHR42760:SF78">
    <property type="entry name" value="3-OXOACYL-[ACYL-CARRIER-PROTEIN] REDUCTASE [NADH]"/>
    <property type="match status" value="1"/>
</dbReference>
<evidence type="ECO:0000259" key="2">
    <source>
        <dbReference type="SMART" id="SM00822"/>
    </source>
</evidence>
<comment type="similarity">
    <text evidence="1">Belongs to the short-chain dehydrogenases/reductases (SDR) family.</text>
</comment>
<dbReference type="EMBL" id="RKMF01000007">
    <property type="protein sequence ID" value="ROZ63373.1"/>
    <property type="molecule type" value="Genomic_DNA"/>
</dbReference>
<dbReference type="PRINTS" id="PR00080">
    <property type="entry name" value="SDRFAMILY"/>
</dbReference>
<feature type="domain" description="Ketoreductase" evidence="2">
    <location>
        <begin position="253"/>
        <end position="428"/>
    </location>
</feature>
<dbReference type="PROSITE" id="PS00061">
    <property type="entry name" value="ADH_SHORT"/>
    <property type="match status" value="1"/>
</dbReference>
<proteinExistence type="inferred from homology"/>
<dbReference type="InterPro" id="IPR036291">
    <property type="entry name" value="NAD(P)-bd_dom_sf"/>
</dbReference>
<dbReference type="NCBIfam" id="NF006110">
    <property type="entry name" value="PRK08261.1"/>
    <property type="match status" value="1"/>
</dbReference>
<dbReference type="AlphaFoldDB" id="A0A3N3ZQG6"/>
<dbReference type="Proteomes" id="UP000270616">
    <property type="component" value="Unassembled WGS sequence"/>
</dbReference>
<comment type="caution">
    <text evidence="3">The sequence shown here is derived from an EMBL/GenBank/DDBJ whole genome shotgun (WGS) entry which is preliminary data.</text>
</comment>
<keyword evidence="4" id="KW-1185">Reference proteome</keyword>
<evidence type="ECO:0000313" key="4">
    <source>
        <dbReference type="Proteomes" id="UP000270616"/>
    </source>
</evidence>
<dbReference type="Gene3D" id="3.40.50.720">
    <property type="entry name" value="NAD(P)-binding Rossmann-like Domain"/>
    <property type="match status" value="2"/>
</dbReference>
<dbReference type="SUPFAM" id="SSF51735">
    <property type="entry name" value="NAD(P)-binding Rossmann-fold domains"/>
    <property type="match status" value="1"/>
</dbReference>
<organism evidence="3 4">
    <name type="scientific">Kocuria soli</name>
    <dbReference type="NCBI Taxonomy" id="2485125"/>
    <lineage>
        <taxon>Bacteria</taxon>
        <taxon>Bacillati</taxon>
        <taxon>Actinomycetota</taxon>
        <taxon>Actinomycetes</taxon>
        <taxon>Micrococcales</taxon>
        <taxon>Micrococcaceae</taxon>
        <taxon>Kocuria</taxon>
    </lineage>
</organism>
<dbReference type="Pfam" id="PF13561">
    <property type="entry name" value="adh_short_C2"/>
    <property type="match status" value="1"/>
</dbReference>
<evidence type="ECO:0000313" key="3">
    <source>
        <dbReference type="EMBL" id="ROZ63373.1"/>
    </source>
</evidence>
<dbReference type="InterPro" id="IPR002347">
    <property type="entry name" value="SDR_fam"/>
</dbReference>
<dbReference type="PRINTS" id="PR00081">
    <property type="entry name" value="GDHRDH"/>
</dbReference>
<dbReference type="FunFam" id="3.40.50.720:FF:000338">
    <property type="entry name" value="3-oxoacyl-ACP reductase FabG"/>
    <property type="match status" value="1"/>
</dbReference>
<accession>A0A3N3ZQG6</accession>